<keyword evidence="2" id="KW-1185">Reference proteome</keyword>
<comment type="caution">
    <text evidence="1">The sequence shown here is derived from an EMBL/GenBank/DDBJ whole genome shotgun (WGS) entry which is preliminary data.</text>
</comment>
<accession>A0ABU7F996</accession>
<reference evidence="1 2" key="1">
    <citation type="submission" date="2021-06" db="EMBL/GenBank/DDBJ databases">
        <authorList>
            <person name="Palmer J.M."/>
        </authorList>
    </citation>
    <scope>NUCLEOTIDE SEQUENCE [LARGE SCALE GENOMIC DNA]</scope>
    <source>
        <strain evidence="1 2">CL_MEX2019</strain>
        <tissue evidence="1">Muscle</tissue>
    </source>
</reference>
<name>A0ABU7F996_9TELE</name>
<proteinExistence type="predicted"/>
<gene>
    <name evidence="1" type="ORF">CHARACLAT_033147</name>
</gene>
<dbReference type="EMBL" id="JAHUTJ010080389">
    <property type="protein sequence ID" value="MED6295574.1"/>
    <property type="molecule type" value="Genomic_DNA"/>
</dbReference>
<evidence type="ECO:0000313" key="2">
    <source>
        <dbReference type="Proteomes" id="UP001352852"/>
    </source>
</evidence>
<sequence length="113" mass="12881">MTQASSYLPRHILAASWLDNYLAQVISEPYLTLHVPSSKPPLPVLPSNSLPIVHVRRPSFCYRWQKSRGPFPTELPDSTAPFPLAVPFPTYIGGSWFLIRVRLLFVIKFFKSL</sequence>
<organism evidence="1 2">
    <name type="scientific">Characodon lateralis</name>
    <dbReference type="NCBI Taxonomy" id="208331"/>
    <lineage>
        <taxon>Eukaryota</taxon>
        <taxon>Metazoa</taxon>
        <taxon>Chordata</taxon>
        <taxon>Craniata</taxon>
        <taxon>Vertebrata</taxon>
        <taxon>Euteleostomi</taxon>
        <taxon>Actinopterygii</taxon>
        <taxon>Neopterygii</taxon>
        <taxon>Teleostei</taxon>
        <taxon>Neoteleostei</taxon>
        <taxon>Acanthomorphata</taxon>
        <taxon>Ovalentaria</taxon>
        <taxon>Atherinomorphae</taxon>
        <taxon>Cyprinodontiformes</taxon>
        <taxon>Goodeidae</taxon>
        <taxon>Characodon</taxon>
    </lineage>
</organism>
<protein>
    <submittedName>
        <fullName evidence="1">Uncharacterized protein</fullName>
    </submittedName>
</protein>
<evidence type="ECO:0000313" key="1">
    <source>
        <dbReference type="EMBL" id="MED6295574.1"/>
    </source>
</evidence>
<dbReference type="Proteomes" id="UP001352852">
    <property type="component" value="Unassembled WGS sequence"/>
</dbReference>